<dbReference type="AlphaFoldDB" id="A0AAN7Y0D7"/>
<dbReference type="Proteomes" id="UP001346869">
    <property type="component" value="Unassembled WGS sequence"/>
</dbReference>
<name>A0AAN7Y0D7_ELEMC</name>
<gene>
    <name evidence="1" type="ORF">PBY51_004606</name>
</gene>
<sequence>MWIRTPAGTELLGAQCYRTAQKATLSRDSVQPDNWTVTRGTANTPRPANFTLHAGPLLKQRLCGSSCS</sequence>
<accession>A0AAN7Y0D7</accession>
<evidence type="ECO:0000313" key="2">
    <source>
        <dbReference type="Proteomes" id="UP001346869"/>
    </source>
</evidence>
<protein>
    <submittedName>
        <fullName evidence="1">Uncharacterized protein</fullName>
    </submittedName>
</protein>
<dbReference type="EMBL" id="JAUZQC010000005">
    <property type="protein sequence ID" value="KAK5871745.1"/>
    <property type="molecule type" value="Genomic_DNA"/>
</dbReference>
<evidence type="ECO:0000313" key="1">
    <source>
        <dbReference type="EMBL" id="KAK5871745.1"/>
    </source>
</evidence>
<reference evidence="1 2" key="2">
    <citation type="journal article" date="2023" name="Mol. Biol. Evol.">
        <title>Genomics of Secondarily Temperate Adaptation in the Only Non-Antarctic Icefish.</title>
        <authorList>
            <person name="Rivera-Colon A.G."/>
            <person name="Rayamajhi N."/>
            <person name="Minhas B.F."/>
            <person name="Madrigal G."/>
            <person name="Bilyk K.T."/>
            <person name="Yoon V."/>
            <person name="Hune M."/>
            <person name="Gregory S."/>
            <person name="Cheng C.H.C."/>
            <person name="Catchen J.M."/>
        </authorList>
    </citation>
    <scope>NUCLEOTIDE SEQUENCE [LARGE SCALE GENOMIC DNA]</scope>
    <source>
        <strain evidence="1">JMC-PN-2008</strain>
    </source>
</reference>
<comment type="caution">
    <text evidence="1">The sequence shown here is derived from an EMBL/GenBank/DDBJ whole genome shotgun (WGS) entry which is preliminary data.</text>
</comment>
<keyword evidence="2" id="KW-1185">Reference proteome</keyword>
<reference evidence="1 2" key="1">
    <citation type="journal article" date="2023" name="Genes (Basel)">
        <title>Chromosome-Level Genome Assembly and Circadian Gene Repertoire of the Patagonia Blennie Eleginops maclovinus-The Closest Ancestral Proxy of Antarctic Cryonotothenioids.</title>
        <authorList>
            <person name="Cheng C.C."/>
            <person name="Rivera-Colon A.G."/>
            <person name="Minhas B.F."/>
            <person name="Wilson L."/>
            <person name="Rayamajhi N."/>
            <person name="Vargas-Chacoff L."/>
            <person name="Catchen J.M."/>
        </authorList>
    </citation>
    <scope>NUCLEOTIDE SEQUENCE [LARGE SCALE GENOMIC DNA]</scope>
    <source>
        <strain evidence="1">JMC-PN-2008</strain>
    </source>
</reference>
<proteinExistence type="predicted"/>
<organism evidence="1 2">
    <name type="scientific">Eleginops maclovinus</name>
    <name type="common">Patagonian blennie</name>
    <name type="synonym">Eleginus maclovinus</name>
    <dbReference type="NCBI Taxonomy" id="56733"/>
    <lineage>
        <taxon>Eukaryota</taxon>
        <taxon>Metazoa</taxon>
        <taxon>Chordata</taxon>
        <taxon>Craniata</taxon>
        <taxon>Vertebrata</taxon>
        <taxon>Euteleostomi</taxon>
        <taxon>Actinopterygii</taxon>
        <taxon>Neopterygii</taxon>
        <taxon>Teleostei</taxon>
        <taxon>Neoteleostei</taxon>
        <taxon>Acanthomorphata</taxon>
        <taxon>Eupercaria</taxon>
        <taxon>Perciformes</taxon>
        <taxon>Notothenioidei</taxon>
        <taxon>Eleginopidae</taxon>
        <taxon>Eleginops</taxon>
    </lineage>
</organism>